<dbReference type="InterPro" id="IPR003673">
    <property type="entry name" value="CoA-Trfase_fam_III"/>
</dbReference>
<dbReference type="SUPFAM" id="SSF89796">
    <property type="entry name" value="CoA-transferase family III (CaiB/BaiF)"/>
    <property type="match status" value="1"/>
</dbReference>
<dbReference type="InterPro" id="IPR023606">
    <property type="entry name" value="CoA-Trfase_III_dom_1_sf"/>
</dbReference>
<organism evidence="2 3">
    <name type="scientific">Muiribacterium halophilum</name>
    <dbReference type="NCBI Taxonomy" id="2053465"/>
    <lineage>
        <taxon>Bacteria</taxon>
        <taxon>Candidatus Muiribacteriota</taxon>
        <taxon>Candidatus Muiribacteriia</taxon>
        <taxon>Candidatus Muiribacteriales</taxon>
        <taxon>Candidatus Muiribacteriaceae</taxon>
        <taxon>Candidatus Muiribacterium</taxon>
    </lineage>
</organism>
<evidence type="ECO:0000313" key="2">
    <source>
        <dbReference type="EMBL" id="PLX19750.1"/>
    </source>
</evidence>
<protein>
    <submittedName>
        <fullName evidence="2">Carnitine dehydratase</fullName>
    </submittedName>
</protein>
<name>A0A2N5ZM47_MUIH1</name>
<proteinExistence type="predicted"/>
<evidence type="ECO:0000256" key="1">
    <source>
        <dbReference type="ARBA" id="ARBA00022679"/>
    </source>
</evidence>
<dbReference type="EMBL" id="PKTG01000019">
    <property type="protein sequence ID" value="PLX19750.1"/>
    <property type="molecule type" value="Genomic_DNA"/>
</dbReference>
<comment type="caution">
    <text evidence="2">The sequence shown here is derived from an EMBL/GenBank/DDBJ whole genome shotgun (WGS) entry which is preliminary data.</text>
</comment>
<gene>
    <name evidence="2" type="ORF">C0601_00875</name>
</gene>
<evidence type="ECO:0000313" key="3">
    <source>
        <dbReference type="Proteomes" id="UP000234857"/>
    </source>
</evidence>
<dbReference type="Gene3D" id="3.40.50.10540">
    <property type="entry name" value="Crotonobetainyl-coa:carnitine coa-transferase, domain 1"/>
    <property type="match status" value="1"/>
</dbReference>
<dbReference type="InterPro" id="IPR050483">
    <property type="entry name" value="CoA-transferase_III_domain"/>
</dbReference>
<dbReference type="Pfam" id="PF02515">
    <property type="entry name" value="CoA_transf_3"/>
    <property type="match status" value="1"/>
</dbReference>
<dbReference type="Proteomes" id="UP000234857">
    <property type="component" value="Unassembled WGS sequence"/>
</dbReference>
<dbReference type="InterPro" id="IPR044855">
    <property type="entry name" value="CoA-Trfase_III_dom3_sf"/>
</dbReference>
<keyword evidence="1" id="KW-0808">Transferase</keyword>
<dbReference type="PANTHER" id="PTHR48207:SF3">
    <property type="entry name" value="SUCCINATE--HYDROXYMETHYLGLUTARATE COA-TRANSFERASE"/>
    <property type="match status" value="1"/>
</dbReference>
<dbReference type="GO" id="GO:0008410">
    <property type="term" value="F:CoA-transferase activity"/>
    <property type="evidence" value="ECO:0007669"/>
    <property type="project" value="TreeGrafter"/>
</dbReference>
<dbReference type="Gene3D" id="3.30.1540.10">
    <property type="entry name" value="formyl-coa transferase, domain 3"/>
    <property type="match status" value="1"/>
</dbReference>
<dbReference type="PANTHER" id="PTHR48207">
    <property type="entry name" value="SUCCINATE--HYDROXYMETHYLGLUTARATE COA-TRANSFERASE"/>
    <property type="match status" value="1"/>
</dbReference>
<reference evidence="2 3" key="1">
    <citation type="submission" date="2017-11" db="EMBL/GenBank/DDBJ databases">
        <title>Genome-resolved metagenomics identifies genetic mobility, metabolic interactions, and unexpected diversity in perchlorate-reducing communities.</title>
        <authorList>
            <person name="Barnum T.P."/>
            <person name="Figueroa I.A."/>
            <person name="Carlstrom C.I."/>
            <person name="Lucas L.N."/>
            <person name="Engelbrektson A.L."/>
            <person name="Coates J.D."/>
        </authorList>
    </citation>
    <scope>NUCLEOTIDE SEQUENCE [LARGE SCALE GENOMIC DNA]</scope>
    <source>
        <strain evidence="2">BM706</strain>
    </source>
</reference>
<dbReference type="AlphaFoldDB" id="A0A2N5ZM47"/>
<sequence length="397" mass="44056">MSKKPLDGIVVLDMTRVLAGPYCTMVLSDLGARVIKVERPLVGDDSRHFGPFKNDKSGYFLSINREKESITVDLKKDEGKEIIRRFVKKADVLVENFRPGTMEKLGLGYEDLKKINPRLIYAASSGFGHSGPWSEKPAYDMIVQAMGGVMSVTGWPDGKPTRVGASIGDITAGMFTAIGVNAALYQRGITGEGQKIDVAMLDGQVAILENALVRYAIDGVSPTPLGTRHPTITPFQAFKTKDSWIIVAAGNDKLWVNFCKALKLKDLAKDKEFSTNKQRCDKYEELIKILEPVFMDFTTDEIEKILNDHSIPCTPINKIEDVMKNPQLEARNMFVQSKDKVMGDTIVSGNPIKMTNLPESTSKKGAPELGEHTDKILKELLDYTEEEIEKLKKIKAV</sequence>
<accession>A0A2N5ZM47</accession>